<dbReference type="SUPFAM" id="SSF55729">
    <property type="entry name" value="Acyl-CoA N-acyltransferases (Nat)"/>
    <property type="match status" value="1"/>
</dbReference>
<dbReference type="GO" id="GO:0008999">
    <property type="term" value="F:protein-N-terminal-alanine acetyltransferase activity"/>
    <property type="evidence" value="ECO:0007669"/>
    <property type="project" value="TreeGrafter"/>
</dbReference>
<dbReference type="InterPro" id="IPR016181">
    <property type="entry name" value="Acyl_CoA_acyltransferase"/>
</dbReference>
<protein>
    <recommendedName>
        <fullName evidence="4">N-acetyltransferase domain-containing protein</fullName>
    </recommendedName>
</protein>
<evidence type="ECO:0000313" key="6">
    <source>
        <dbReference type="Proteomes" id="UP000195412"/>
    </source>
</evidence>
<dbReference type="KEGG" id="lzy:LZ3411_0077"/>
<evidence type="ECO:0000256" key="3">
    <source>
        <dbReference type="ARBA" id="ARBA00038502"/>
    </source>
</evidence>
<dbReference type="PROSITE" id="PS51186">
    <property type="entry name" value="GNAT"/>
    <property type="match status" value="1"/>
</dbReference>
<dbReference type="PANTHER" id="PTHR43792:SF8">
    <property type="entry name" value="[RIBOSOMAL PROTEIN US5]-ALANINE N-ACETYLTRANSFERASE"/>
    <property type="match status" value="1"/>
</dbReference>
<accession>A0A1Y6JT53</accession>
<comment type="similarity">
    <text evidence="3">Belongs to the acetyltransferase family. RimJ subfamily.</text>
</comment>
<sequence>MIEDTQRLRVRNLVESDLADYQRILAYPVMATANGATSSTAPDLLAYWFEKDRHSPYAFAVVDRVEHHFIGAILYYPHQDQPATYDLGYFLEPNAWGHGYMAAAVRASWALIRREGGSLTNLYADCLPENHQSQRVLAKLGFQPVAATSDVASDHDPADALWFQRTFAPANGEATAHV</sequence>
<keyword evidence="2" id="KW-0012">Acyltransferase</keyword>
<dbReference type="Proteomes" id="UP000195412">
    <property type="component" value="Chromosome I"/>
</dbReference>
<dbReference type="PANTHER" id="PTHR43792">
    <property type="entry name" value="GNAT FAMILY, PUTATIVE (AFU_ORTHOLOGUE AFUA_3G00765)-RELATED-RELATED"/>
    <property type="match status" value="1"/>
</dbReference>
<name>A0A1Y6JT53_9LACO</name>
<evidence type="ECO:0000313" key="5">
    <source>
        <dbReference type="EMBL" id="SMS13127.1"/>
    </source>
</evidence>
<dbReference type="Pfam" id="PF13302">
    <property type="entry name" value="Acetyltransf_3"/>
    <property type="match status" value="1"/>
</dbReference>
<evidence type="ECO:0000256" key="1">
    <source>
        <dbReference type="ARBA" id="ARBA00022679"/>
    </source>
</evidence>
<evidence type="ECO:0000259" key="4">
    <source>
        <dbReference type="PROSITE" id="PS51186"/>
    </source>
</evidence>
<dbReference type="Gene3D" id="3.40.630.30">
    <property type="match status" value="1"/>
</dbReference>
<organism evidence="5 6">
    <name type="scientific">Levilactobacillus zymae</name>
    <dbReference type="NCBI Taxonomy" id="267363"/>
    <lineage>
        <taxon>Bacteria</taxon>
        <taxon>Bacillati</taxon>
        <taxon>Bacillota</taxon>
        <taxon>Bacilli</taxon>
        <taxon>Lactobacillales</taxon>
        <taxon>Lactobacillaceae</taxon>
        <taxon>Levilactobacillus</taxon>
    </lineage>
</organism>
<feature type="domain" description="N-acetyltransferase" evidence="4">
    <location>
        <begin position="8"/>
        <end position="168"/>
    </location>
</feature>
<dbReference type="InterPro" id="IPR051531">
    <property type="entry name" value="N-acetyltransferase"/>
</dbReference>
<reference evidence="6" key="1">
    <citation type="submission" date="2017-05" db="EMBL/GenBank/DDBJ databases">
        <authorList>
            <person name="Papadimitriou K."/>
        </authorList>
    </citation>
    <scope>NUCLEOTIDE SEQUENCE [LARGE SCALE GENOMIC DNA]</scope>
    <source>
        <strain evidence="6">ACA-DC 3411</strain>
    </source>
</reference>
<dbReference type="AlphaFoldDB" id="A0A1Y6JT53"/>
<dbReference type="RefSeq" id="WP_157667828.1">
    <property type="nucleotide sequence ID" value="NZ_LT854705.1"/>
</dbReference>
<gene>
    <name evidence="5" type="ORF">LZ3411_0077</name>
</gene>
<keyword evidence="1" id="KW-0808">Transferase</keyword>
<dbReference type="EMBL" id="LT854705">
    <property type="protein sequence ID" value="SMS13127.1"/>
    <property type="molecule type" value="Genomic_DNA"/>
</dbReference>
<proteinExistence type="inferred from homology"/>
<dbReference type="GO" id="GO:0005737">
    <property type="term" value="C:cytoplasm"/>
    <property type="evidence" value="ECO:0007669"/>
    <property type="project" value="TreeGrafter"/>
</dbReference>
<dbReference type="InterPro" id="IPR000182">
    <property type="entry name" value="GNAT_dom"/>
</dbReference>
<evidence type="ECO:0000256" key="2">
    <source>
        <dbReference type="ARBA" id="ARBA00023315"/>
    </source>
</evidence>